<dbReference type="GeneID" id="34524428"/>
<keyword evidence="2 5" id="KW-0812">Transmembrane</keyword>
<reference evidence="8" key="2">
    <citation type="submission" date="2012-08" db="EMBL/GenBank/DDBJ databases">
        <title>Genome sequence of Kazachstania naganishii.</title>
        <authorList>
            <person name="Gordon J.L."/>
            <person name="Armisen D."/>
            <person name="Proux-Wera E."/>
            <person name="OhEigeartaigh S.S."/>
            <person name="Byrne K.P."/>
            <person name="Wolfe K.H."/>
        </authorList>
    </citation>
    <scope>NUCLEOTIDE SEQUENCE [LARGE SCALE GENOMIC DNA]</scope>
    <source>
        <strain evidence="8">ATCC MYA-139 / BCRC 22969 / CBS 8797 / CCRC 22969 / KCTC 17520 / NBRC 10181 / NCYC 3082</strain>
    </source>
</reference>
<dbReference type="STRING" id="1071383.J7RGW4"/>
<sequence>MNWQLFGIYISSWYFCSIALSIYNRWMFDPKDGLGVTFPIILTSFHQFTLWFLSYIYIKVMDRNTTRTIPTVKWSFYAKFLIPTAVATAGDIGFSNVSFKFVPLSVYTIVKSSSIAFVLLFSCLFKLEKFHWKLGAIVSVMFVGVALMVYKPNSTSGEDTDEGTLVFGALLVLMSAALSGLRWVFTQLILKKRAPAQDATEANKIAALESQRENREDVKPEKPHPIYTIYQLAPIMGATLLITALIVERPIPGLFACNLFKTHFNPDLTITAVTGLRGFVLMVIPGVAVFVLTLSEFGILQMAKVLTLSVSGIVKEVLTILFGVWILHERISGVYNILGMSIVLLDVCYYNYFRYRQKTSVWTKTRYEHHPTKRQSNSYRQEKLPPLLLAVQTQMRTATNGTTSTTS</sequence>
<dbReference type="PANTHER" id="PTHR11132">
    <property type="entry name" value="SOLUTE CARRIER FAMILY 35"/>
    <property type="match status" value="1"/>
</dbReference>
<dbReference type="OrthoDB" id="18894at2759"/>
<feature type="transmembrane region" description="Helical" evidence="5">
    <location>
        <begin position="6"/>
        <end position="24"/>
    </location>
</feature>
<protein>
    <recommendedName>
        <fullName evidence="6">Sugar phosphate transporter domain-containing protein</fullName>
    </recommendedName>
</protein>
<dbReference type="AlphaFoldDB" id="J7RGW4"/>
<feature type="transmembrane region" description="Helical" evidence="5">
    <location>
        <begin position="229"/>
        <end position="248"/>
    </location>
</feature>
<feature type="transmembrane region" description="Helical" evidence="5">
    <location>
        <begin position="333"/>
        <end position="352"/>
    </location>
</feature>
<dbReference type="InterPro" id="IPR050186">
    <property type="entry name" value="TPT_transporter"/>
</dbReference>
<feature type="transmembrane region" description="Helical" evidence="5">
    <location>
        <begin position="268"/>
        <end position="293"/>
    </location>
</feature>
<feature type="transmembrane region" description="Helical" evidence="5">
    <location>
        <begin position="104"/>
        <end position="125"/>
    </location>
</feature>
<gene>
    <name evidence="7" type="primary">KNAG0B03360</name>
    <name evidence="7" type="ordered locus">KNAG_0B03360</name>
</gene>
<dbReference type="eggNOG" id="KOG1443">
    <property type="taxonomic scope" value="Eukaryota"/>
</dbReference>
<feature type="domain" description="Sugar phosphate transporter" evidence="6">
    <location>
        <begin position="7"/>
        <end position="147"/>
    </location>
</feature>
<evidence type="ECO:0000313" key="8">
    <source>
        <dbReference type="Proteomes" id="UP000006310"/>
    </source>
</evidence>
<dbReference type="Pfam" id="PF03151">
    <property type="entry name" value="TPT"/>
    <property type="match status" value="1"/>
</dbReference>
<dbReference type="GO" id="GO:0015786">
    <property type="term" value="P:UDP-glucose transmembrane transport"/>
    <property type="evidence" value="ECO:0007669"/>
    <property type="project" value="EnsemblFungi"/>
</dbReference>
<comment type="subcellular location">
    <subcellularLocation>
        <location evidence="1">Membrane</location>
        <topology evidence="1">Multi-pass membrane protein</topology>
    </subcellularLocation>
</comment>
<dbReference type="HOGENOM" id="CLU_022332_1_1_1"/>
<dbReference type="OMA" id="WLMKSFP"/>
<evidence type="ECO:0000256" key="5">
    <source>
        <dbReference type="SAM" id="Phobius"/>
    </source>
</evidence>
<dbReference type="Proteomes" id="UP000006310">
    <property type="component" value="Chromosome 2"/>
</dbReference>
<evidence type="ECO:0000256" key="1">
    <source>
        <dbReference type="ARBA" id="ARBA00004141"/>
    </source>
</evidence>
<proteinExistence type="predicted"/>
<keyword evidence="4 5" id="KW-0472">Membrane</keyword>
<reference evidence="7 8" key="1">
    <citation type="journal article" date="2011" name="Proc. Natl. Acad. Sci. U.S.A.">
        <title>Evolutionary erosion of yeast sex chromosomes by mating-type switching accidents.</title>
        <authorList>
            <person name="Gordon J.L."/>
            <person name="Armisen D."/>
            <person name="Proux-Wera E."/>
            <person name="Oheigeartaigh S.S."/>
            <person name="Byrne K.P."/>
            <person name="Wolfe K.H."/>
        </authorList>
    </citation>
    <scope>NUCLEOTIDE SEQUENCE [LARGE SCALE GENOMIC DNA]</scope>
    <source>
        <strain evidence="8">ATCC MYA-139 / BCRC 22969 / CBS 8797 / CCRC 22969 / KCTC 17520 / NBRC 10181 / NCYC 3082</strain>
    </source>
</reference>
<dbReference type="EMBL" id="HE978315">
    <property type="protein sequence ID" value="CCK68778.1"/>
    <property type="molecule type" value="Genomic_DNA"/>
</dbReference>
<dbReference type="InterPro" id="IPR004853">
    <property type="entry name" value="Sugar_P_trans_dom"/>
</dbReference>
<feature type="transmembrane region" description="Helical" evidence="5">
    <location>
        <begin position="132"/>
        <end position="150"/>
    </location>
</feature>
<evidence type="ECO:0000256" key="4">
    <source>
        <dbReference type="ARBA" id="ARBA00023136"/>
    </source>
</evidence>
<evidence type="ECO:0000256" key="2">
    <source>
        <dbReference type="ARBA" id="ARBA00022692"/>
    </source>
</evidence>
<organism evidence="7 8">
    <name type="scientific">Huiozyma naganishii (strain ATCC MYA-139 / BCRC 22969 / CBS 8797 / KCTC 17520 / NBRC 10181 / NCYC 3082 / Yp74L-3)</name>
    <name type="common">Yeast</name>
    <name type="synonym">Kazachstania naganishii</name>
    <dbReference type="NCBI Taxonomy" id="1071383"/>
    <lineage>
        <taxon>Eukaryota</taxon>
        <taxon>Fungi</taxon>
        <taxon>Dikarya</taxon>
        <taxon>Ascomycota</taxon>
        <taxon>Saccharomycotina</taxon>
        <taxon>Saccharomycetes</taxon>
        <taxon>Saccharomycetales</taxon>
        <taxon>Saccharomycetaceae</taxon>
        <taxon>Huiozyma</taxon>
    </lineage>
</organism>
<dbReference type="KEGG" id="kng:KNAG_0B03360"/>
<evidence type="ECO:0000259" key="6">
    <source>
        <dbReference type="Pfam" id="PF03151"/>
    </source>
</evidence>
<accession>J7RGW4</accession>
<feature type="transmembrane region" description="Helical" evidence="5">
    <location>
        <begin position="36"/>
        <end position="58"/>
    </location>
</feature>
<dbReference type="InterPro" id="IPR037185">
    <property type="entry name" value="EmrE-like"/>
</dbReference>
<evidence type="ECO:0000256" key="3">
    <source>
        <dbReference type="ARBA" id="ARBA00022989"/>
    </source>
</evidence>
<dbReference type="RefSeq" id="XP_022463024.1">
    <property type="nucleotide sequence ID" value="XM_022611634.1"/>
</dbReference>
<dbReference type="GO" id="GO:0016020">
    <property type="term" value="C:membrane"/>
    <property type="evidence" value="ECO:0007669"/>
    <property type="project" value="UniProtKB-SubCell"/>
</dbReference>
<keyword evidence="3 5" id="KW-1133">Transmembrane helix</keyword>
<feature type="transmembrane region" description="Helical" evidence="5">
    <location>
        <begin position="305"/>
        <end position="327"/>
    </location>
</feature>
<dbReference type="SUPFAM" id="SSF103481">
    <property type="entry name" value="Multidrug resistance efflux transporter EmrE"/>
    <property type="match status" value="1"/>
</dbReference>
<feature type="transmembrane region" description="Helical" evidence="5">
    <location>
        <begin position="165"/>
        <end position="185"/>
    </location>
</feature>
<keyword evidence="8" id="KW-1185">Reference proteome</keyword>
<name>J7RGW4_HUIN7</name>
<evidence type="ECO:0000313" key="7">
    <source>
        <dbReference type="EMBL" id="CCK68778.1"/>
    </source>
</evidence>